<comment type="caution">
    <text evidence="1">The sequence shown here is derived from an EMBL/GenBank/DDBJ whole genome shotgun (WGS) entry which is preliminary data.</text>
</comment>
<dbReference type="AlphaFoldDB" id="A0A6I3SJU1"/>
<organism evidence="1 2">
    <name type="scientific">Heliobacterium mobile</name>
    <name type="common">Heliobacillus mobilis</name>
    <dbReference type="NCBI Taxonomy" id="28064"/>
    <lineage>
        <taxon>Bacteria</taxon>
        <taxon>Bacillati</taxon>
        <taxon>Bacillota</taxon>
        <taxon>Clostridia</taxon>
        <taxon>Eubacteriales</taxon>
        <taxon>Heliobacteriaceae</taxon>
        <taxon>Heliobacterium</taxon>
    </lineage>
</organism>
<dbReference type="Proteomes" id="UP000430670">
    <property type="component" value="Unassembled WGS sequence"/>
</dbReference>
<proteinExistence type="predicted"/>
<gene>
    <name evidence="1" type="ORF">GJ688_09085</name>
</gene>
<name>A0A6I3SJU1_HELMO</name>
<dbReference type="RefSeq" id="WP_155476231.1">
    <property type="nucleotide sequence ID" value="NZ_WNKU01000008.1"/>
</dbReference>
<keyword evidence="2" id="KW-1185">Reference proteome</keyword>
<evidence type="ECO:0000313" key="1">
    <source>
        <dbReference type="EMBL" id="MTV49133.1"/>
    </source>
</evidence>
<protein>
    <submittedName>
        <fullName evidence="1">Uncharacterized protein</fullName>
    </submittedName>
</protein>
<sequence>MEPKLIELKNGPEDRFKKELELRKNQYYATLYRLAYLTIWTEEEPSSEVFEKEYRRSFWRLMEIESDLESVGVLFTENPRSLE</sequence>
<evidence type="ECO:0000313" key="2">
    <source>
        <dbReference type="Proteomes" id="UP000430670"/>
    </source>
</evidence>
<reference evidence="1 2" key="1">
    <citation type="submission" date="2019-11" db="EMBL/GenBank/DDBJ databases">
        <title>Whole-genome sequence of a the green, strictly anaerobic photosynthetic bacterium Heliobacillus mobilis DSM 6151.</title>
        <authorList>
            <person name="Kyndt J.A."/>
            <person name="Meyer T.E."/>
        </authorList>
    </citation>
    <scope>NUCLEOTIDE SEQUENCE [LARGE SCALE GENOMIC DNA]</scope>
    <source>
        <strain evidence="1 2">DSM 6151</strain>
    </source>
</reference>
<dbReference type="EMBL" id="WNKU01000008">
    <property type="protein sequence ID" value="MTV49133.1"/>
    <property type="molecule type" value="Genomic_DNA"/>
</dbReference>
<accession>A0A6I3SJU1</accession>